<evidence type="ECO:0000256" key="4">
    <source>
        <dbReference type="ARBA" id="ARBA00022605"/>
    </source>
</evidence>
<evidence type="ECO:0000256" key="2">
    <source>
        <dbReference type="ARBA" id="ARBA00006997"/>
    </source>
</evidence>
<comment type="similarity">
    <text evidence="2 11">Belongs to the shikimate kinase family.</text>
</comment>
<dbReference type="AlphaFoldDB" id="A0A259U1H6"/>
<protein>
    <recommendedName>
        <fullName evidence="3 11">Shikimate kinase</fullName>
        <shortName evidence="11">SK</shortName>
        <ecNumber evidence="3 11">2.7.1.71</ecNumber>
    </recommendedName>
</protein>
<keyword evidence="9 11" id="KW-0057">Aromatic amino acid biosynthesis</keyword>
<feature type="binding site" evidence="11">
    <location>
        <position position="58"/>
    </location>
    <ligand>
        <name>substrate</name>
    </ligand>
</feature>
<accession>A0A259U1H6</accession>
<dbReference type="Pfam" id="PF01202">
    <property type="entry name" value="SKI"/>
    <property type="match status" value="1"/>
</dbReference>
<dbReference type="OrthoDB" id="9800332at2"/>
<dbReference type="GO" id="GO:0009423">
    <property type="term" value="P:chorismate biosynthetic process"/>
    <property type="evidence" value="ECO:0007669"/>
    <property type="project" value="UniProtKB-UniRule"/>
</dbReference>
<dbReference type="InterPro" id="IPR031322">
    <property type="entry name" value="Shikimate/glucono_kinase"/>
</dbReference>
<dbReference type="GO" id="GO:0009073">
    <property type="term" value="P:aromatic amino acid family biosynthetic process"/>
    <property type="evidence" value="ECO:0007669"/>
    <property type="project" value="UniProtKB-KW"/>
</dbReference>
<comment type="caution">
    <text evidence="12">The sequence shown here is derived from an EMBL/GenBank/DDBJ whole genome shotgun (WGS) entry which is preliminary data.</text>
</comment>
<keyword evidence="4 11" id="KW-0028">Amino-acid biosynthesis</keyword>
<dbReference type="InterPro" id="IPR027417">
    <property type="entry name" value="P-loop_NTPase"/>
</dbReference>
<dbReference type="PROSITE" id="PS01128">
    <property type="entry name" value="SHIKIMATE_KINASE"/>
    <property type="match status" value="1"/>
</dbReference>
<feature type="binding site" evidence="11">
    <location>
        <position position="80"/>
    </location>
    <ligand>
        <name>substrate</name>
    </ligand>
</feature>
<comment type="cofactor">
    <cofactor evidence="11">
        <name>Mg(2+)</name>
        <dbReference type="ChEBI" id="CHEBI:18420"/>
    </cofactor>
    <text evidence="11">Binds 1 Mg(2+) ion per subunit.</text>
</comment>
<evidence type="ECO:0000256" key="7">
    <source>
        <dbReference type="ARBA" id="ARBA00022777"/>
    </source>
</evidence>
<keyword evidence="11" id="KW-0963">Cytoplasm</keyword>
<dbReference type="Gene3D" id="3.40.50.300">
    <property type="entry name" value="P-loop containing nucleotide triphosphate hydrolases"/>
    <property type="match status" value="1"/>
</dbReference>
<evidence type="ECO:0000313" key="13">
    <source>
        <dbReference type="Proteomes" id="UP000216446"/>
    </source>
</evidence>
<evidence type="ECO:0000256" key="6">
    <source>
        <dbReference type="ARBA" id="ARBA00022741"/>
    </source>
</evidence>
<feature type="binding site" evidence="11">
    <location>
        <position position="16"/>
    </location>
    <ligand>
        <name>Mg(2+)</name>
        <dbReference type="ChEBI" id="CHEBI:18420"/>
    </ligand>
</feature>
<dbReference type="UniPathway" id="UPA00053">
    <property type="reaction ID" value="UER00088"/>
</dbReference>
<dbReference type="PRINTS" id="PR01100">
    <property type="entry name" value="SHIKIMTKNASE"/>
</dbReference>
<evidence type="ECO:0000313" key="12">
    <source>
        <dbReference type="EMBL" id="OZC03800.1"/>
    </source>
</evidence>
<proteinExistence type="inferred from homology"/>
<dbReference type="Proteomes" id="UP000216446">
    <property type="component" value="Unassembled WGS sequence"/>
</dbReference>
<comment type="function">
    <text evidence="11">Catalyzes the specific phosphorylation of the 3-hydroxyl group of shikimic acid using ATP as a cosubstrate.</text>
</comment>
<dbReference type="GO" id="GO:0004765">
    <property type="term" value="F:shikimate kinase activity"/>
    <property type="evidence" value="ECO:0007669"/>
    <property type="project" value="UniProtKB-UniRule"/>
</dbReference>
<dbReference type="CDD" id="cd00464">
    <property type="entry name" value="SK"/>
    <property type="match status" value="1"/>
</dbReference>
<evidence type="ECO:0000256" key="9">
    <source>
        <dbReference type="ARBA" id="ARBA00023141"/>
    </source>
</evidence>
<dbReference type="HAMAP" id="MF_00109">
    <property type="entry name" value="Shikimate_kinase"/>
    <property type="match status" value="1"/>
</dbReference>
<feature type="binding site" evidence="11">
    <location>
        <begin position="12"/>
        <end position="17"/>
    </location>
    <ligand>
        <name>ATP</name>
        <dbReference type="ChEBI" id="CHEBI:30616"/>
    </ligand>
</feature>
<evidence type="ECO:0000256" key="11">
    <source>
        <dbReference type="HAMAP-Rule" id="MF_00109"/>
    </source>
</evidence>
<name>A0A259U1H6_9BACT</name>
<dbReference type="GO" id="GO:0000287">
    <property type="term" value="F:magnesium ion binding"/>
    <property type="evidence" value="ECO:0007669"/>
    <property type="project" value="UniProtKB-UniRule"/>
</dbReference>
<keyword evidence="13" id="KW-1185">Reference proteome</keyword>
<comment type="subcellular location">
    <subcellularLocation>
        <location evidence="11">Cytoplasm</location>
    </subcellularLocation>
</comment>
<dbReference type="RefSeq" id="WP_094549571.1">
    <property type="nucleotide sequence ID" value="NZ_MQWB01000001.1"/>
</dbReference>
<evidence type="ECO:0000256" key="3">
    <source>
        <dbReference type="ARBA" id="ARBA00012154"/>
    </source>
</evidence>
<evidence type="ECO:0000256" key="5">
    <source>
        <dbReference type="ARBA" id="ARBA00022679"/>
    </source>
</evidence>
<keyword evidence="11" id="KW-0460">Magnesium</keyword>
<comment type="pathway">
    <text evidence="1 11">Metabolic intermediate biosynthesis; chorismate biosynthesis; chorismate from D-erythrose 4-phosphate and phosphoenolpyruvate: step 5/7.</text>
</comment>
<comment type="subunit">
    <text evidence="11">Monomer.</text>
</comment>
<feature type="binding site" evidence="11">
    <location>
        <position position="118"/>
    </location>
    <ligand>
        <name>ATP</name>
        <dbReference type="ChEBI" id="CHEBI:30616"/>
    </ligand>
</feature>
<dbReference type="EMBL" id="MQWB01000001">
    <property type="protein sequence ID" value="OZC03800.1"/>
    <property type="molecule type" value="Genomic_DNA"/>
</dbReference>
<gene>
    <name evidence="11" type="primary">aroK</name>
    <name evidence="12" type="ORF">BSZ36_12880</name>
</gene>
<organism evidence="12 13">
    <name type="scientific">Rubricoccus marinus</name>
    <dbReference type="NCBI Taxonomy" id="716817"/>
    <lineage>
        <taxon>Bacteria</taxon>
        <taxon>Pseudomonadati</taxon>
        <taxon>Rhodothermota</taxon>
        <taxon>Rhodothermia</taxon>
        <taxon>Rhodothermales</taxon>
        <taxon>Rubricoccaceae</taxon>
        <taxon>Rubricoccus</taxon>
    </lineage>
</organism>
<feature type="binding site" evidence="11">
    <location>
        <position position="145"/>
    </location>
    <ligand>
        <name>substrate</name>
    </ligand>
</feature>
<keyword evidence="11" id="KW-0479">Metal-binding</keyword>
<sequence length="176" mass="18658">MTPRVYLTGFMASGKSTVGPLVADALGYRFLDLDWLVVVRTGKSIPEIFAEGGAEAFRKAEAQALEETTRGESHVIASGGGSLVQPGAMDLAKGAGTVVWLRTSPETVARRVGSAGDRPMLWGDDGRPLAGAPLRQRIRELMNEREPSYAHADLTVDADASPEAVARAVVEAVRAL</sequence>
<evidence type="ECO:0000256" key="1">
    <source>
        <dbReference type="ARBA" id="ARBA00004842"/>
    </source>
</evidence>
<feature type="binding site" evidence="11">
    <location>
        <position position="34"/>
    </location>
    <ligand>
        <name>substrate</name>
    </ligand>
</feature>
<dbReference type="InterPro" id="IPR023000">
    <property type="entry name" value="Shikimate_kinase_CS"/>
</dbReference>
<evidence type="ECO:0000256" key="10">
    <source>
        <dbReference type="ARBA" id="ARBA00048567"/>
    </source>
</evidence>
<reference evidence="12 13" key="1">
    <citation type="submission" date="2016-11" db="EMBL/GenBank/DDBJ databases">
        <title>Study of marine rhodopsin-containing bacteria.</title>
        <authorList>
            <person name="Yoshizawa S."/>
            <person name="Kumagai Y."/>
            <person name="Kogure K."/>
        </authorList>
    </citation>
    <scope>NUCLEOTIDE SEQUENCE [LARGE SCALE GENOMIC DNA]</scope>
    <source>
        <strain evidence="12 13">SG-29</strain>
    </source>
</reference>
<dbReference type="FunCoup" id="A0A259U1H6">
    <property type="interactions" value="503"/>
</dbReference>
<keyword evidence="5 11" id="KW-0808">Transferase</keyword>
<dbReference type="GO" id="GO:0008652">
    <property type="term" value="P:amino acid biosynthetic process"/>
    <property type="evidence" value="ECO:0007669"/>
    <property type="project" value="UniProtKB-KW"/>
</dbReference>
<comment type="caution">
    <text evidence="11">Lacks conserved residue(s) required for the propagation of feature annotation.</text>
</comment>
<dbReference type="InterPro" id="IPR000623">
    <property type="entry name" value="Shikimate_kinase/TSH1"/>
</dbReference>
<dbReference type="SUPFAM" id="SSF52540">
    <property type="entry name" value="P-loop containing nucleoside triphosphate hydrolases"/>
    <property type="match status" value="1"/>
</dbReference>
<dbReference type="PANTHER" id="PTHR21087:SF16">
    <property type="entry name" value="SHIKIMATE KINASE 1, CHLOROPLASTIC"/>
    <property type="match status" value="1"/>
</dbReference>
<dbReference type="InParanoid" id="A0A259U1H6"/>
<keyword evidence="6 11" id="KW-0547">Nucleotide-binding</keyword>
<dbReference type="GO" id="GO:0005829">
    <property type="term" value="C:cytosol"/>
    <property type="evidence" value="ECO:0007669"/>
    <property type="project" value="TreeGrafter"/>
</dbReference>
<dbReference type="PANTHER" id="PTHR21087">
    <property type="entry name" value="SHIKIMATE KINASE"/>
    <property type="match status" value="1"/>
</dbReference>
<keyword evidence="7 11" id="KW-0418">Kinase</keyword>
<keyword evidence="8 11" id="KW-0067">ATP-binding</keyword>
<comment type="catalytic activity">
    <reaction evidence="10 11">
        <text>shikimate + ATP = 3-phosphoshikimate + ADP + H(+)</text>
        <dbReference type="Rhea" id="RHEA:13121"/>
        <dbReference type="ChEBI" id="CHEBI:15378"/>
        <dbReference type="ChEBI" id="CHEBI:30616"/>
        <dbReference type="ChEBI" id="CHEBI:36208"/>
        <dbReference type="ChEBI" id="CHEBI:145989"/>
        <dbReference type="ChEBI" id="CHEBI:456216"/>
        <dbReference type="EC" id="2.7.1.71"/>
    </reaction>
</comment>
<dbReference type="EC" id="2.7.1.71" evidence="3 11"/>
<dbReference type="GO" id="GO:0005524">
    <property type="term" value="F:ATP binding"/>
    <property type="evidence" value="ECO:0007669"/>
    <property type="project" value="UniProtKB-UniRule"/>
</dbReference>
<evidence type="ECO:0000256" key="8">
    <source>
        <dbReference type="ARBA" id="ARBA00022840"/>
    </source>
</evidence>